<evidence type="ECO:0000313" key="2">
    <source>
        <dbReference type="EMBL" id="MDQ0644310.1"/>
    </source>
</evidence>
<dbReference type="Proteomes" id="UP001239085">
    <property type="component" value="Unassembled WGS sequence"/>
</dbReference>
<protein>
    <recommendedName>
        <fullName evidence="4">Nucleotide exchange factor GrpE</fullName>
    </recommendedName>
</protein>
<dbReference type="EMBL" id="JAUSXK010000001">
    <property type="protein sequence ID" value="MDQ0644310.1"/>
    <property type="molecule type" value="Genomic_DNA"/>
</dbReference>
<accession>A0ABU0PAE7</accession>
<gene>
    <name evidence="2" type="ORF">QFZ46_002470</name>
</gene>
<evidence type="ECO:0000313" key="3">
    <source>
        <dbReference type="Proteomes" id="UP001239085"/>
    </source>
</evidence>
<name>A0ABU0PAE7_9MICO</name>
<reference evidence="2 3" key="1">
    <citation type="submission" date="2023-07" db="EMBL/GenBank/DDBJ databases">
        <title>Comparative genomics of wheat-associated soil bacteria to identify genetic determinants of phenazine resistance.</title>
        <authorList>
            <person name="Mouncey N."/>
        </authorList>
    </citation>
    <scope>NUCLEOTIDE SEQUENCE [LARGE SCALE GENOMIC DNA]</scope>
    <source>
        <strain evidence="2 3">W2I7</strain>
    </source>
</reference>
<proteinExistence type="predicted"/>
<feature type="compositionally biased region" description="Acidic residues" evidence="1">
    <location>
        <begin position="34"/>
        <end position="48"/>
    </location>
</feature>
<evidence type="ECO:0008006" key="4">
    <source>
        <dbReference type="Google" id="ProtNLM"/>
    </source>
</evidence>
<sequence length="61" mass="6547">MPGMEDRIPDPAEERRPEHPAAHDDAGAPLGGDETTEEQLEADNEVEEDALKALNPDDAPA</sequence>
<keyword evidence="3" id="KW-1185">Reference proteome</keyword>
<evidence type="ECO:0000256" key="1">
    <source>
        <dbReference type="SAM" id="MobiDB-lite"/>
    </source>
</evidence>
<feature type="region of interest" description="Disordered" evidence="1">
    <location>
        <begin position="1"/>
        <end position="61"/>
    </location>
</feature>
<organism evidence="2 3">
    <name type="scientific">Microbacterium murale</name>
    <dbReference type="NCBI Taxonomy" id="1081040"/>
    <lineage>
        <taxon>Bacteria</taxon>
        <taxon>Bacillati</taxon>
        <taxon>Actinomycetota</taxon>
        <taxon>Actinomycetes</taxon>
        <taxon>Micrococcales</taxon>
        <taxon>Microbacteriaceae</taxon>
        <taxon>Microbacterium</taxon>
    </lineage>
</organism>
<feature type="compositionally biased region" description="Basic and acidic residues" evidence="1">
    <location>
        <begin position="1"/>
        <end position="26"/>
    </location>
</feature>
<comment type="caution">
    <text evidence="2">The sequence shown here is derived from an EMBL/GenBank/DDBJ whole genome shotgun (WGS) entry which is preliminary data.</text>
</comment>